<keyword evidence="1" id="KW-1133">Transmembrane helix</keyword>
<dbReference type="AlphaFoldDB" id="A0A396GP93"/>
<gene>
    <name evidence="2" type="ORF">MtrunA17_Chr8g0382501</name>
</gene>
<keyword evidence="1" id="KW-0472">Membrane</keyword>
<accession>A0A396GP93</accession>
<evidence type="ECO:0000313" key="2">
    <source>
        <dbReference type="EMBL" id="RHN42946.1"/>
    </source>
</evidence>
<feature type="transmembrane region" description="Helical" evidence="1">
    <location>
        <begin position="20"/>
        <end position="39"/>
    </location>
</feature>
<sequence>MQSCDLSLYFSKDQNLLLKLHLRHTFLFCWIIFWTFLFANSSDVFDSSIL</sequence>
<dbReference type="Proteomes" id="UP000265566">
    <property type="component" value="Chromosome 8"/>
</dbReference>
<dbReference type="EMBL" id="PSQE01000008">
    <property type="protein sequence ID" value="RHN42946.1"/>
    <property type="molecule type" value="Genomic_DNA"/>
</dbReference>
<protein>
    <recommendedName>
        <fullName evidence="3">Transmembrane protein</fullName>
    </recommendedName>
</protein>
<reference evidence="2" key="1">
    <citation type="journal article" date="2018" name="Nat. Plants">
        <title>Whole-genome landscape of Medicago truncatula symbiotic genes.</title>
        <authorList>
            <person name="Pecrix Y."/>
            <person name="Gamas P."/>
            <person name="Carrere S."/>
        </authorList>
    </citation>
    <scope>NUCLEOTIDE SEQUENCE</scope>
    <source>
        <tissue evidence="2">Leaves</tissue>
    </source>
</reference>
<evidence type="ECO:0008006" key="3">
    <source>
        <dbReference type="Google" id="ProtNLM"/>
    </source>
</evidence>
<dbReference type="Gramene" id="rna49457">
    <property type="protein sequence ID" value="RHN42946.1"/>
    <property type="gene ID" value="gene49457"/>
</dbReference>
<organism evidence="2">
    <name type="scientific">Medicago truncatula</name>
    <name type="common">Barrel medic</name>
    <name type="synonym">Medicago tribuloides</name>
    <dbReference type="NCBI Taxonomy" id="3880"/>
    <lineage>
        <taxon>Eukaryota</taxon>
        <taxon>Viridiplantae</taxon>
        <taxon>Streptophyta</taxon>
        <taxon>Embryophyta</taxon>
        <taxon>Tracheophyta</taxon>
        <taxon>Spermatophyta</taxon>
        <taxon>Magnoliopsida</taxon>
        <taxon>eudicotyledons</taxon>
        <taxon>Gunneridae</taxon>
        <taxon>Pentapetalae</taxon>
        <taxon>rosids</taxon>
        <taxon>fabids</taxon>
        <taxon>Fabales</taxon>
        <taxon>Fabaceae</taxon>
        <taxon>Papilionoideae</taxon>
        <taxon>50 kb inversion clade</taxon>
        <taxon>NPAAA clade</taxon>
        <taxon>Hologalegina</taxon>
        <taxon>IRL clade</taxon>
        <taxon>Trifolieae</taxon>
        <taxon>Medicago</taxon>
    </lineage>
</organism>
<name>A0A396GP93_MEDTR</name>
<proteinExistence type="predicted"/>
<keyword evidence="1" id="KW-0812">Transmembrane</keyword>
<comment type="caution">
    <text evidence="2">The sequence shown here is derived from an EMBL/GenBank/DDBJ whole genome shotgun (WGS) entry which is preliminary data.</text>
</comment>
<evidence type="ECO:0000256" key="1">
    <source>
        <dbReference type="SAM" id="Phobius"/>
    </source>
</evidence>